<dbReference type="PROSITE" id="PS50885">
    <property type="entry name" value="HAMP"/>
    <property type="match status" value="1"/>
</dbReference>
<evidence type="ECO:0000256" key="1">
    <source>
        <dbReference type="ARBA" id="ARBA00004429"/>
    </source>
</evidence>
<dbReference type="Proteomes" id="UP000240987">
    <property type="component" value="Unassembled WGS sequence"/>
</dbReference>
<evidence type="ECO:0000259" key="8">
    <source>
        <dbReference type="PROSITE" id="PS50192"/>
    </source>
</evidence>
<keyword evidence="6" id="KW-1133">Transmembrane helix</keyword>
<accession>A0A2T3JP90</accession>
<feature type="domain" description="T-SNARE coiled-coil homology" evidence="8">
    <location>
        <begin position="562"/>
        <end position="624"/>
    </location>
</feature>
<dbReference type="PANTHER" id="PTHR32089">
    <property type="entry name" value="METHYL-ACCEPTING CHEMOTAXIS PROTEIN MCPB"/>
    <property type="match status" value="1"/>
</dbReference>
<gene>
    <name evidence="10" type="ORF">C9J12_02535</name>
</gene>
<comment type="caution">
    <text evidence="10">The sequence shown here is derived from an EMBL/GenBank/DDBJ whole genome shotgun (WGS) entry which is preliminary data.</text>
</comment>
<dbReference type="AlphaFoldDB" id="A0A2T3JP90"/>
<keyword evidence="6" id="KW-0812">Transmembrane</keyword>
<keyword evidence="6" id="KW-0472">Membrane</keyword>
<dbReference type="InterPro" id="IPR000727">
    <property type="entry name" value="T_SNARE_dom"/>
</dbReference>
<dbReference type="SUPFAM" id="SSF58104">
    <property type="entry name" value="Methyl-accepting chemotaxis protein (MCP) signaling domain"/>
    <property type="match status" value="1"/>
</dbReference>
<dbReference type="GO" id="GO:0007165">
    <property type="term" value="P:signal transduction"/>
    <property type="evidence" value="ECO:0007669"/>
    <property type="project" value="UniProtKB-KW"/>
</dbReference>
<protein>
    <submittedName>
        <fullName evidence="10">Methyl-accepting chemotaxis protein</fullName>
    </submittedName>
</protein>
<feature type="domain" description="Methyl-accepting transducer" evidence="7">
    <location>
        <begin position="375"/>
        <end position="611"/>
    </location>
</feature>
<evidence type="ECO:0000313" key="10">
    <source>
        <dbReference type="EMBL" id="PSU50872.1"/>
    </source>
</evidence>
<dbReference type="FunFam" id="1.10.287.950:FF:000001">
    <property type="entry name" value="Methyl-accepting chemotaxis sensory transducer"/>
    <property type="match status" value="1"/>
</dbReference>
<feature type="domain" description="HAMP" evidence="9">
    <location>
        <begin position="318"/>
        <end position="370"/>
    </location>
</feature>
<evidence type="ECO:0000256" key="6">
    <source>
        <dbReference type="SAM" id="Phobius"/>
    </source>
</evidence>
<evidence type="ECO:0000259" key="9">
    <source>
        <dbReference type="PROSITE" id="PS50885"/>
    </source>
</evidence>
<dbReference type="PROSITE" id="PS50111">
    <property type="entry name" value="CHEMOTAXIS_TRANSDUC_2"/>
    <property type="match status" value="1"/>
</dbReference>
<comment type="subcellular location">
    <subcellularLocation>
        <location evidence="1">Cell inner membrane</location>
        <topology evidence="1">Multi-pass membrane protein</topology>
    </subcellularLocation>
</comment>
<dbReference type="Gene3D" id="1.10.287.950">
    <property type="entry name" value="Methyl-accepting chemotaxis protein"/>
    <property type="match status" value="1"/>
</dbReference>
<dbReference type="SMART" id="SM00283">
    <property type="entry name" value="MA"/>
    <property type="match status" value="1"/>
</dbReference>
<dbReference type="PROSITE" id="PS50192">
    <property type="entry name" value="T_SNARE"/>
    <property type="match status" value="1"/>
</dbReference>
<dbReference type="EMBL" id="PYMJ01000002">
    <property type="protein sequence ID" value="PSU50872.1"/>
    <property type="molecule type" value="Genomic_DNA"/>
</dbReference>
<comment type="similarity">
    <text evidence="4">Belongs to the methyl-accepting chemotaxis (MCP) protein family.</text>
</comment>
<keyword evidence="2" id="KW-1003">Cell membrane</keyword>
<dbReference type="PANTHER" id="PTHR32089:SF33">
    <property type="entry name" value="TOXIN COREGULATED PILUS BIOSYNTHESIS PROTEIN I"/>
    <property type="match status" value="1"/>
</dbReference>
<dbReference type="InterPro" id="IPR004089">
    <property type="entry name" value="MCPsignal_dom"/>
</dbReference>
<evidence type="ECO:0000256" key="5">
    <source>
        <dbReference type="PROSITE-ProRule" id="PRU00284"/>
    </source>
</evidence>
<keyword evidence="3 5" id="KW-0807">Transducer</keyword>
<dbReference type="RefSeq" id="WP_107241275.1">
    <property type="nucleotide sequence ID" value="NZ_PYMJ01000002.1"/>
</dbReference>
<keyword evidence="11" id="KW-1185">Reference proteome</keyword>
<name>A0A2T3JP90_9GAMM</name>
<organism evidence="10 11">
    <name type="scientific">Photobacterium frigidiphilum</name>
    <dbReference type="NCBI Taxonomy" id="264736"/>
    <lineage>
        <taxon>Bacteria</taxon>
        <taxon>Pseudomonadati</taxon>
        <taxon>Pseudomonadota</taxon>
        <taxon>Gammaproteobacteria</taxon>
        <taxon>Vibrionales</taxon>
        <taxon>Vibrionaceae</taxon>
        <taxon>Photobacterium</taxon>
    </lineage>
</organism>
<evidence type="ECO:0000313" key="11">
    <source>
        <dbReference type="Proteomes" id="UP000240987"/>
    </source>
</evidence>
<dbReference type="GO" id="GO:0005886">
    <property type="term" value="C:plasma membrane"/>
    <property type="evidence" value="ECO:0007669"/>
    <property type="project" value="UniProtKB-SubCell"/>
</dbReference>
<dbReference type="Pfam" id="PF00015">
    <property type="entry name" value="MCPsignal"/>
    <property type="match status" value="1"/>
</dbReference>
<evidence type="ECO:0000256" key="3">
    <source>
        <dbReference type="ARBA" id="ARBA00023224"/>
    </source>
</evidence>
<reference evidence="10 11" key="1">
    <citation type="submission" date="2018-01" db="EMBL/GenBank/DDBJ databases">
        <title>Whole genome sequencing of Histamine producing bacteria.</title>
        <authorList>
            <person name="Butler K."/>
        </authorList>
    </citation>
    <scope>NUCLEOTIDE SEQUENCE [LARGE SCALE GENOMIC DNA]</scope>
    <source>
        <strain evidence="10 11">JCM 12947</strain>
    </source>
</reference>
<sequence length="649" mass="71436">MLNSIKNIPLRILLSLSSAFAVLCFIITIIISQSLLSEVETNTDNVDDFIALNNTLKEFQDLQDVSRMSSIYALGFYERLDEMVRVNNENYAQVQKSYNRIIQTDNSAVTPKVRQTLETFIRNYQQYTQSSELLREQRRKIKEIYDATSWITTDLSEADFQITQNRSADDLKQWNQDISQMADTAGLMLFNIAEGVKGKSRTATKKTLDQTQSLITLLQPFENWPENKELVNNARLWEKQLQDILQLQNEKRDNVAQMIRLGNENTQLITTLAKESINKTEQLSDRTSELLESVTTSQLTATAIATLLALSISMLLSNAISGVMNTLYLTVKDLADGKLHTRTNISGKNEIGMLGSSLDDAISQLSHTIRALRGVGDEVATSSTELAAVMTQSEVNGREQQQQVEQITTAVTELSAAAELVDGYAKTADESAQQALALGAEGTAIAQHSRQLSQELTVQLEETSSQVVDLNEQSVKISEVITVIDSISEQTNLLALNAAIEAARAGESGRGFAVVADEVRVLAAKTQDSTQQIQTIIEQLQHKSSAVVTAVNDSLDKVKSTNEIAEQTSSQIDSITRALDHISQVNADVTTSVDEQSRAIGDITLNINTINDIISQNVAGISQTAEASSHLSQLAEDQRSRLGEFQVAQ</sequence>
<evidence type="ECO:0000256" key="2">
    <source>
        <dbReference type="ARBA" id="ARBA00022519"/>
    </source>
</evidence>
<dbReference type="SMART" id="SM00304">
    <property type="entry name" value="HAMP"/>
    <property type="match status" value="1"/>
</dbReference>
<evidence type="ECO:0000259" key="7">
    <source>
        <dbReference type="PROSITE" id="PS50111"/>
    </source>
</evidence>
<proteinExistence type="inferred from homology"/>
<evidence type="ECO:0000256" key="4">
    <source>
        <dbReference type="ARBA" id="ARBA00029447"/>
    </source>
</evidence>
<feature type="transmembrane region" description="Helical" evidence="6">
    <location>
        <begin position="12"/>
        <end position="36"/>
    </location>
</feature>
<dbReference type="GO" id="GO:0006935">
    <property type="term" value="P:chemotaxis"/>
    <property type="evidence" value="ECO:0007669"/>
    <property type="project" value="UniProtKB-ARBA"/>
</dbReference>
<dbReference type="InterPro" id="IPR003660">
    <property type="entry name" value="HAMP_dom"/>
</dbReference>
<dbReference type="OrthoDB" id="5829590at2"/>
<keyword evidence="2" id="KW-0997">Cell inner membrane</keyword>